<dbReference type="InterPro" id="IPR019557">
    <property type="entry name" value="AminoTfrase-like_pln_mobile"/>
</dbReference>
<dbReference type="GO" id="GO:0010073">
    <property type="term" value="P:meristem maintenance"/>
    <property type="evidence" value="ECO:0007669"/>
    <property type="project" value="InterPro"/>
</dbReference>
<accession>A0A7J8UZU9</accession>
<dbReference type="PANTHER" id="PTHR46033">
    <property type="entry name" value="PROTEIN MAIN-LIKE 2"/>
    <property type="match status" value="1"/>
</dbReference>
<dbReference type="InterPro" id="IPR044824">
    <property type="entry name" value="MAIN-like"/>
</dbReference>
<dbReference type="EMBL" id="JABFAB010000008">
    <property type="protein sequence ID" value="MBA0656011.1"/>
    <property type="molecule type" value="Genomic_DNA"/>
</dbReference>
<feature type="non-terminal residue" evidence="2">
    <location>
        <position position="1"/>
    </location>
</feature>
<feature type="non-terminal residue" evidence="2">
    <location>
        <position position="178"/>
    </location>
</feature>
<dbReference type="Proteomes" id="UP000593573">
    <property type="component" value="Unassembled WGS sequence"/>
</dbReference>
<dbReference type="AlphaFoldDB" id="A0A7J8UZU9"/>
<gene>
    <name evidence="2" type="ORF">Goklo_008416</name>
</gene>
<reference evidence="2 3" key="1">
    <citation type="journal article" date="2019" name="Genome Biol. Evol.">
        <title>Insights into the evolution of the New World diploid cottons (Gossypium, subgenus Houzingenia) based on genome sequencing.</title>
        <authorList>
            <person name="Grover C.E."/>
            <person name="Arick M.A. 2nd"/>
            <person name="Thrash A."/>
            <person name="Conover J.L."/>
            <person name="Sanders W.S."/>
            <person name="Peterson D.G."/>
            <person name="Frelichowski J.E."/>
            <person name="Scheffler J.A."/>
            <person name="Scheffler B.E."/>
            <person name="Wendel J.F."/>
        </authorList>
    </citation>
    <scope>NUCLEOTIDE SEQUENCE [LARGE SCALE GENOMIC DNA]</scope>
    <source>
        <strain evidence="2">57</strain>
        <tissue evidence="2">Leaf</tissue>
    </source>
</reference>
<sequence length="178" mass="20323">WVLQCYIRNISGPLSLLIENYLREAGSWHVATIGRGCKLDPKLISALIERWRPETHTFHLPCGKCTITFEDVHLQLGLPVDGSALTRFVQSADWGAICYDLLGEISDNIYGGWIEIGWLQDTFLELGNDSIEVERIRYARAYILKMIGGYLMPKLSRNLVHLRWLLKLVDFRAASKFG</sequence>
<name>A0A7J8UZU9_9ROSI</name>
<feature type="domain" description="Aminotransferase-like plant mobile" evidence="1">
    <location>
        <begin position="37"/>
        <end position="176"/>
    </location>
</feature>
<dbReference type="Pfam" id="PF10536">
    <property type="entry name" value="PMD"/>
    <property type="match status" value="1"/>
</dbReference>
<evidence type="ECO:0000313" key="3">
    <source>
        <dbReference type="Proteomes" id="UP000593573"/>
    </source>
</evidence>
<comment type="caution">
    <text evidence="2">The sequence shown here is derived from an EMBL/GenBank/DDBJ whole genome shotgun (WGS) entry which is preliminary data.</text>
</comment>
<evidence type="ECO:0000313" key="2">
    <source>
        <dbReference type="EMBL" id="MBA0656011.1"/>
    </source>
</evidence>
<protein>
    <recommendedName>
        <fullName evidence="1">Aminotransferase-like plant mobile domain-containing protein</fullName>
    </recommendedName>
</protein>
<dbReference type="OrthoDB" id="1421598at2759"/>
<keyword evidence="3" id="KW-1185">Reference proteome</keyword>
<proteinExistence type="predicted"/>
<evidence type="ECO:0000259" key="1">
    <source>
        <dbReference type="Pfam" id="PF10536"/>
    </source>
</evidence>
<organism evidence="2 3">
    <name type="scientific">Gossypium klotzschianum</name>
    <dbReference type="NCBI Taxonomy" id="34286"/>
    <lineage>
        <taxon>Eukaryota</taxon>
        <taxon>Viridiplantae</taxon>
        <taxon>Streptophyta</taxon>
        <taxon>Embryophyta</taxon>
        <taxon>Tracheophyta</taxon>
        <taxon>Spermatophyta</taxon>
        <taxon>Magnoliopsida</taxon>
        <taxon>eudicotyledons</taxon>
        <taxon>Gunneridae</taxon>
        <taxon>Pentapetalae</taxon>
        <taxon>rosids</taxon>
        <taxon>malvids</taxon>
        <taxon>Malvales</taxon>
        <taxon>Malvaceae</taxon>
        <taxon>Malvoideae</taxon>
        <taxon>Gossypium</taxon>
    </lineage>
</organism>
<dbReference type="PANTHER" id="PTHR46033:SF8">
    <property type="entry name" value="PROTEIN MAINTENANCE OF MERISTEMS-LIKE"/>
    <property type="match status" value="1"/>
</dbReference>